<accession>A0A7J6M4Z3</accession>
<evidence type="ECO:0000313" key="3">
    <source>
        <dbReference type="Proteomes" id="UP000591131"/>
    </source>
</evidence>
<reference evidence="2 3" key="1">
    <citation type="submission" date="2020-04" db="EMBL/GenBank/DDBJ databases">
        <title>Perkinsus chesapeaki whole genome sequence.</title>
        <authorList>
            <person name="Bogema D.R."/>
        </authorList>
    </citation>
    <scope>NUCLEOTIDE SEQUENCE [LARGE SCALE GENOMIC DNA]</scope>
    <source>
        <strain evidence="2">ATCC PRA-425</strain>
    </source>
</reference>
<feature type="compositionally biased region" description="Basic and acidic residues" evidence="1">
    <location>
        <begin position="167"/>
        <end position="199"/>
    </location>
</feature>
<feature type="region of interest" description="Disordered" evidence="1">
    <location>
        <begin position="149"/>
        <end position="234"/>
    </location>
</feature>
<comment type="caution">
    <text evidence="2">The sequence shown here is derived from an EMBL/GenBank/DDBJ whole genome shotgun (WGS) entry which is preliminary data.</text>
</comment>
<dbReference type="EMBL" id="JAAPAO010000231">
    <property type="protein sequence ID" value="KAF4666577.1"/>
    <property type="molecule type" value="Genomic_DNA"/>
</dbReference>
<evidence type="ECO:0000256" key="1">
    <source>
        <dbReference type="SAM" id="MobiDB-lite"/>
    </source>
</evidence>
<dbReference type="AlphaFoldDB" id="A0A7J6M4Z3"/>
<evidence type="ECO:0000313" key="2">
    <source>
        <dbReference type="EMBL" id="KAF4666577.1"/>
    </source>
</evidence>
<gene>
    <name evidence="2" type="ORF">FOL47_004022</name>
</gene>
<name>A0A7J6M4Z3_PERCH</name>
<protein>
    <submittedName>
        <fullName evidence="2">Uncharacterized protein</fullName>
    </submittedName>
</protein>
<organism evidence="2 3">
    <name type="scientific">Perkinsus chesapeaki</name>
    <name type="common">Clam parasite</name>
    <name type="synonym">Perkinsus andrewsi</name>
    <dbReference type="NCBI Taxonomy" id="330153"/>
    <lineage>
        <taxon>Eukaryota</taxon>
        <taxon>Sar</taxon>
        <taxon>Alveolata</taxon>
        <taxon>Perkinsozoa</taxon>
        <taxon>Perkinsea</taxon>
        <taxon>Perkinsida</taxon>
        <taxon>Perkinsidae</taxon>
        <taxon>Perkinsus</taxon>
    </lineage>
</organism>
<keyword evidence="3" id="KW-1185">Reference proteome</keyword>
<sequence>MLQTASSEELFYALVGDDGKGTKYQAAIRDATTSEKSKENGGVKKFVLLNTDDNIHGSRYFFTTTRNFHGRRNTEGDPRQNLVQQALLNKDPLVEQLNKLCAEGQLRMLGPISIHELDEWTPSQASMPLTKNQLAGLLKSESYTPRMTRIERSVRKTLPPLRLRRHGKDEAMERPLVQDDGTLKKEGGGPEQLGKEPSRMSRLRRSFRKLLPSSKPRRPGEGQTSDRLLEENDE</sequence>
<dbReference type="Proteomes" id="UP000591131">
    <property type="component" value="Unassembled WGS sequence"/>
</dbReference>
<proteinExistence type="predicted"/>